<dbReference type="InterPro" id="IPR008265">
    <property type="entry name" value="Lipase_GDSL_AS"/>
</dbReference>
<dbReference type="GO" id="GO:0006629">
    <property type="term" value="P:lipid metabolic process"/>
    <property type="evidence" value="ECO:0007669"/>
    <property type="project" value="InterPro"/>
</dbReference>
<dbReference type="Gene3D" id="3.40.50.1110">
    <property type="entry name" value="SGNH hydrolase"/>
    <property type="match status" value="1"/>
</dbReference>
<keyword evidence="3" id="KW-1185">Reference proteome</keyword>
<dbReference type="InterPro" id="IPR036514">
    <property type="entry name" value="SGNH_hydro_sf"/>
</dbReference>
<dbReference type="SUPFAM" id="SSF52266">
    <property type="entry name" value="SGNH hydrolase"/>
    <property type="match status" value="1"/>
</dbReference>
<dbReference type="RefSeq" id="WP_106299967.1">
    <property type="nucleotide sequence ID" value="NZ_PVWO01000016.1"/>
</dbReference>
<dbReference type="Pfam" id="PF13472">
    <property type="entry name" value="Lipase_GDSL_2"/>
    <property type="match status" value="1"/>
</dbReference>
<name>A0A2T1GMD1_9CYAN</name>
<dbReference type="OrthoDB" id="9790710at2"/>
<evidence type="ECO:0000313" key="3">
    <source>
        <dbReference type="Proteomes" id="UP000238937"/>
    </source>
</evidence>
<proteinExistence type="predicted"/>
<gene>
    <name evidence="2" type="ORF">C7B77_02425</name>
</gene>
<protein>
    <recommendedName>
        <fullName evidence="1">SGNH hydrolase-type esterase domain-containing protein</fullName>
    </recommendedName>
</protein>
<dbReference type="GO" id="GO:0016298">
    <property type="term" value="F:lipase activity"/>
    <property type="evidence" value="ECO:0007669"/>
    <property type="project" value="InterPro"/>
</dbReference>
<dbReference type="AlphaFoldDB" id="A0A2T1GMD1"/>
<dbReference type="EMBL" id="PVWO01000016">
    <property type="protein sequence ID" value="PSB59029.1"/>
    <property type="molecule type" value="Genomic_DNA"/>
</dbReference>
<dbReference type="Proteomes" id="UP000238937">
    <property type="component" value="Unassembled WGS sequence"/>
</dbReference>
<accession>A0A2T1GMD1</accession>
<comment type="caution">
    <text evidence="2">The sequence shown here is derived from an EMBL/GenBank/DDBJ whole genome shotgun (WGS) entry which is preliminary data.</text>
</comment>
<evidence type="ECO:0000313" key="2">
    <source>
        <dbReference type="EMBL" id="PSB59029.1"/>
    </source>
</evidence>
<reference evidence="2 3" key="1">
    <citation type="submission" date="2018-03" db="EMBL/GenBank/DDBJ databases">
        <title>The ancient ancestry and fast evolution of plastids.</title>
        <authorList>
            <person name="Moore K.R."/>
            <person name="Magnabosco C."/>
            <person name="Momper L."/>
            <person name="Gold D.A."/>
            <person name="Bosak T."/>
            <person name="Fournier G.P."/>
        </authorList>
    </citation>
    <scope>NUCLEOTIDE SEQUENCE [LARGE SCALE GENOMIC DNA]</scope>
    <source>
        <strain evidence="2 3">CCALA 037</strain>
    </source>
</reference>
<dbReference type="CDD" id="cd00229">
    <property type="entry name" value="SGNH_hydrolase"/>
    <property type="match status" value="1"/>
</dbReference>
<dbReference type="PROSITE" id="PS01098">
    <property type="entry name" value="LIPASE_GDSL_SER"/>
    <property type="match status" value="1"/>
</dbReference>
<feature type="domain" description="SGNH hydrolase-type esterase" evidence="1">
    <location>
        <begin position="96"/>
        <end position="317"/>
    </location>
</feature>
<dbReference type="InterPro" id="IPR013830">
    <property type="entry name" value="SGNH_hydro"/>
</dbReference>
<evidence type="ECO:0000259" key="1">
    <source>
        <dbReference type="Pfam" id="PF13472"/>
    </source>
</evidence>
<sequence>MRIKKQHPLRSILKNKLLVRATIAAVLAIASGEIFARYYLGLGTPPLSVAHPTIEYMYKPDRDVYRYGHHFVTNQYGMRSVPFDKKKGSNEFRIMVFGDSVINGGSLTDQAELATSIVQEQLAKKLGKKVIVGNISAGSWGPGNWLAYAQEYGFFDPDLVVLVLSSHDYVDNPTFASLNKDTHPTDNPASALTEGIEKYFDNYMSKMAGGTTVIEAFQLPAPKKDKEKEAEEKGLGDLSSFLELAKSNSTDVLVFQHYEQPEIVSGRANGGNQKIKETCEKLGIDVVSLEPYFRKSMQAGANPYRDFIHPNRVGQKLIATAILAKIENR</sequence>
<organism evidence="2 3">
    <name type="scientific">Chamaesiphon polymorphus CCALA 037</name>
    <dbReference type="NCBI Taxonomy" id="2107692"/>
    <lineage>
        <taxon>Bacteria</taxon>
        <taxon>Bacillati</taxon>
        <taxon>Cyanobacteriota</taxon>
        <taxon>Cyanophyceae</taxon>
        <taxon>Gomontiellales</taxon>
        <taxon>Chamaesiphonaceae</taxon>
        <taxon>Chamaesiphon</taxon>
    </lineage>
</organism>